<dbReference type="Proteomes" id="UP000325286">
    <property type="component" value="Chromosome"/>
</dbReference>
<evidence type="ECO:0000313" key="2">
    <source>
        <dbReference type="Proteomes" id="UP000325286"/>
    </source>
</evidence>
<name>A0A5B9QMH4_9BACT</name>
<dbReference type="EMBL" id="CP042914">
    <property type="protein sequence ID" value="QEG40188.1"/>
    <property type="molecule type" value="Genomic_DNA"/>
</dbReference>
<sequence length="175" mass="19912">MIAIQTIGTTWTKASRGGKLAVMRSRVPKLLPLKSHTDLPDVLWHKVGFGETNRFESPLVNDVTTHVENNRFGCRNIYIDWTDCSATLTYRYQSGAPERSFFDNTGTPVPPEHSIHISMNCWASVEYNGRFTSIDTGNWWYEHAVANVAVMRSFDHRVFVASAPCERYTQLAALW</sequence>
<reference evidence="1 2" key="1">
    <citation type="submission" date="2019-08" db="EMBL/GenBank/DDBJ databases">
        <title>Deep-cultivation of Planctomycetes and their phenomic and genomic characterization uncovers novel biology.</title>
        <authorList>
            <person name="Wiegand S."/>
            <person name="Jogler M."/>
            <person name="Boedeker C."/>
            <person name="Pinto D."/>
            <person name="Vollmers J."/>
            <person name="Rivas-Marin E."/>
            <person name="Kohn T."/>
            <person name="Peeters S.H."/>
            <person name="Heuer A."/>
            <person name="Rast P."/>
            <person name="Oberbeckmann S."/>
            <person name="Bunk B."/>
            <person name="Jeske O."/>
            <person name="Meyerdierks A."/>
            <person name="Storesund J.E."/>
            <person name="Kallscheuer N."/>
            <person name="Luecker S."/>
            <person name="Lage O.M."/>
            <person name="Pohl T."/>
            <person name="Merkel B.J."/>
            <person name="Hornburger P."/>
            <person name="Mueller R.-W."/>
            <person name="Bruemmer F."/>
            <person name="Labrenz M."/>
            <person name="Spormann A.M."/>
            <person name="Op den Camp H."/>
            <person name="Overmann J."/>
            <person name="Amann R."/>
            <person name="Jetten M.S.M."/>
            <person name="Mascher T."/>
            <person name="Medema M.H."/>
            <person name="Devos D.P."/>
            <person name="Kaster A.-K."/>
            <person name="Ovreas L."/>
            <person name="Rohde M."/>
            <person name="Galperin M.Y."/>
            <person name="Jogler C."/>
        </authorList>
    </citation>
    <scope>NUCLEOTIDE SEQUENCE [LARGE SCALE GENOMIC DNA]</scope>
    <source>
        <strain evidence="1 2">UC8</strain>
    </source>
</reference>
<dbReference type="RefSeq" id="WP_148080224.1">
    <property type="nucleotide sequence ID" value="NZ_CP042914.1"/>
</dbReference>
<protein>
    <submittedName>
        <fullName evidence="1">Uncharacterized protein</fullName>
    </submittedName>
</protein>
<evidence type="ECO:0000313" key="1">
    <source>
        <dbReference type="EMBL" id="QEG40188.1"/>
    </source>
</evidence>
<accession>A0A5B9QMH4</accession>
<proteinExistence type="predicted"/>
<organism evidence="1 2">
    <name type="scientific">Roseimaritima ulvae</name>
    <dbReference type="NCBI Taxonomy" id="980254"/>
    <lineage>
        <taxon>Bacteria</taxon>
        <taxon>Pseudomonadati</taxon>
        <taxon>Planctomycetota</taxon>
        <taxon>Planctomycetia</taxon>
        <taxon>Pirellulales</taxon>
        <taxon>Pirellulaceae</taxon>
        <taxon>Roseimaritima</taxon>
    </lineage>
</organism>
<gene>
    <name evidence="1" type="ORF">UC8_21940</name>
</gene>
<dbReference type="KEGG" id="rul:UC8_21940"/>
<dbReference type="AlphaFoldDB" id="A0A5B9QMH4"/>
<dbReference type="OrthoDB" id="5521833at2"/>
<keyword evidence="2" id="KW-1185">Reference proteome</keyword>